<evidence type="ECO:0000313" key="10">
    <source>
        <dbReference type="Proteomes" id="UP000646827"/>
    </source>
</evidence>
<dbReference type="Proteomes" id="UP000646827">
    <property type="component" value="Unassembled WGS sequence"/>
</dbReference>
<dbReference type="PANTHER" id="PTHR31313:SF81">
    <property type="entry name" value="TY1 ENHANCER ACTIVATOR"/>
    <property type="match status" value="1"/>
</dbReference>
<evidence type="ECO:0000313" key="9">
    <source>
        <dbReference type="EMBL" id="KAG2226376.1"/>
    </source>
</evidence>
<feature type="region of interest" description="Disordered" evidence="7">
    <location>
        <begin position="496"/>
        <end position="528"/>
    </location>
</feature>
<evidence type="ECO:0000256" key="5">
    <source>
        <dbReference type="ARBA" id="ARBA00023163"/>
    </source>
</evidence>
<dbReference type="GO" id="GO:0003677">
    <property type="term" value="F:DNA binding"/>
    <property type="evidence" value="ECO:0007669"/>
    <property type="project" value="UniProtKB-KW"/>
</dbReference>
<evidence type="ECO:0000259" key="8">
    <source>
        <dbReference type="Pfam" id="PF04082"/>
    </source>
</evidence>
<evidence type="ECO:0000256" key="4">
    <source>
        <dbReference type="ARBA" id="ARBA00023125"/>
    </source>
</evidence>
<evidence type="ECO:0000256" key="6">
    <source>
        <dbReference type="ARBA" id="ARBA00023242"/>
    </source>
</evidence>
<feature type="domain" description="Xylanolytic transcriptional activator regulatory" evidence="8">
    <location>
        <begin position="3"/>
        <end position="262"/>
    </location>
</feature>
<dbReference type="GO" id="GO:0008270">
    <property type="term" value="F:zinc ion binding"/>
    <property type="evidence" value="ECO:0007669"/>
    <property type="project" value="InterPro"/>
</dbReference>
<evidence type="ECO:0000256" key="2">
    <source>
        <dbReference type="ARBA" id="ARBA00022833"/>
    </source>
</evidence>
<accession>A0A8H7SC12</accession>
<dbReference type="GO" id="GO:0006351">
    <property type="term" value="P:DNA-templated transcription"/>
    <property type="evidence" value="ECO:0007669"/>
    <property type="project" value="InterPro"/>
</dbReference>
<dbReference type="Pfam" id="PF04082">
    <property type="entry name" value="Fungal_trans"/>
    <property type="match status" value="1"/>
</dbReference>
<comment type="caution">
    <text evidence="9">The sequence shown here is derived from an EMBL/GenBank/DDBJ whole genome shotgun (WGS) entry which is preliminary data.</text>
</comment>
<keyword evidence="6" id="KW-0539">Nucleus</keyword>
<organism evidence="9 10">
    <name type="scientific">Circinella minor</name>
    <dbReference type="NCBI Taxonomy" id="1195481"/>
    <lineage>
        <taxon>Eukaryota</taxon>
        <taxon>Fungi</taxon>
        <taxon>Fungi incertae sedis</taxon>
        <taxon>Mucoromycota</taxon>
        <taxon>Mucoromycotina</taxon>
        <taxon>Mucoromycetes</taxon>
        <taxon>Mucorales</taxon>
        <taxon>Lichtheimiaceae</taxon>
        <taxon>Circinella</taxon>
    </lineage>
</organism>
<evidence type="ECO:0000256" key="3">
    <source>
        <dbReference type="ARBA" id="ARBA00023015"/>
    </source>
</evidence>
<dbReference type="CDD" id="cd12148">
    <property type="entry name" value="fungal_TF_MHR"/>
    <property type="match status" value="1"/>
</dbReference>
<dbReference type="OrthoDB" id="2260578at2759"/>
<proteinExistence type="predicted"/>
<keyword evidence="2" id="KW-0862">Zinc</keyword>
<keyword evidence="3" id="KW-0805">Transcription regulation</keyword>
<dbReference type="AlphaFoldDB" id="A0A8H7SC12"/>
<sequence>MNPLLRYAVYALGCLYNNPEDRTAQLWFEKACSLVDHEINVSLSTVQALAIMCWYTYLTGDLQQCNQLRRQLYRALLDCNLNQETTTNFSVVEQEMRRRGLWASYVIDQWLSVCTGERVQPPMITSTWNVKLPKLEDSQLYAIDVRNLQPMSIDLQELSVESALQVAVFSEMVKLVQVVSCSCDGRNAKAALTEWLLHLPPYLEFGKATDDSPPSPIARIFHLLYYTVQVIINRPTEAAISPSTITSYQYFPSQQQQQQEHQQVINHTVDQYGTTAANTIIHIAEQMVQCNQTKYLYNVFGLSLSLAATIHLENARLFDSTFTNNNLTRSMNVVKQTNCTIVPHVDLDRILHRFVDNRCGVVLDHYYNHNSSLLQHQQQQQLRPSLHQTYPFADLVPTSSKRPHLGDELERAVKRPSFDFSRWLPPEQQQYTIPSLSETGNYNNLVDLFITTSPASTTSTSNHNSNTSTIKNGIDMTTAVDATEVSLQTDYWSTEQNLFSNPPTGMSSSTSSSSSPLVTPKPVTTNPSPVLTLITTPIETPTASYFSPHVTNNDSPSMLSAQKGFELTKDNNLRELISDNFYSAIDF</sequence>
<gene>
    <name evidence="9" type="ORF">INT45_000544</name>
</gene>
<keyword evidence="1" id="KW-0479">Metal-binding</keyword>
<keyword evidence="10" id="KW-1185">Reference proteome</keyword>
<dbReference type="InterPro" id="IPR051615">
    <property type="entry name" value="Transcr_Regulatory_Elem"/>
</dbReference>
<keyword evidence="5" id="KW-0804">Transcription</keyword>
<dbReference type="InterPro" id="IPR007219">
    <property type="entry name" value="XnlR_reg_dom"/>
</dbReference>
<evidence type="ECO:0000256" key="1">
    <source>
        <dbReference type="ARBA" id="ARBA00022723"/>
    </source>
</evidence>
<dbReference type="PANTHER" id="PTHR31313">
    <property type="entry name" value="TY1 ENHANCER ACTIVATOR"/>
    <property type="match status" value="1"/>
</dbReference>
<evidence type="ECO:0000256" key="7">
    <source>
        <dbReference type="SAM" id="MobiDB-lite"/>
    </source>
</evidence>
<protein>
    <recommendedName>
        <fullName evidence="8">Xylanolytic transcriptional activator regulatory domain-containing protein</fullName>
    </recommendedName>
</protein>
<reference evidence="9 10" key="1">
    <citation type="submission" date="2020-12" db="EMBL/GenBank/DDBJ databases">
        <title>Metabolic potential, ecology and presence of endohyphal bacteria is reflected in genomic diversity of Mucoromycotina.</title>
        <authorList>
            <person name="Muszewska A."/>
            <person name="Okrasinska A."/>
            <person name="Steczkiewicz K."/>
            <person name="Drgas O."/>
            <person name="Orlowska M."/>
            <person name="Perlinska-Lenart U."/>
            <person name="Aleksandrzak-Piekarczyk T."/>
            <person name="Szatraj K."/>
            <person name="Zielenkiewicz U."/>
            <person name="Pilsyk S."/>
            <person name="Malc E."/>
            <person name="Mieczkowski P."/>
            <person name="Kruszewska J.S."/>
            <person name="Biernat P."/>
            <person name="Pawlowska J."/>
        </authorList>
    </citation>
    <scope>NUCLEOTIDE SEQUENCE [LARGE SCALE GENOMIC DNA]</scope>
    <source>
        <strain evidence="9 10">CBS 142.35</strain>
    </source>
</reference>
<keyword evidence="4" id="KW-0238">DNA-binding</keyword>
<name>A0A8H7SC12_9FUNG</name>
<dbReference type="EMBL" id="JAEPRB010000017">
    <property type="protein sequence ID" value="KAG2226376.1"/>
    <property type="molecule type" value="Genomic_DNA"/>
</dbReference>
<feature type="compositionally biased region" description="Low complexity" evidence="7">
    <location>
        <begin position="500"/>
        <end position="528"/>
    </location>
</feature>